<evidence type="ECO:0000313" key="4">
    <source>
        <dbReference type="EMBL" id="OXM43847.1"/>
    </source>
</evidence>
<dbReference type="InterPro" id="IPR018655">
    <property type="entry name" value="DUF2086"/>
</dbReference>
<proteinExistence type="inferred from homology"/>
<dbReference type="Proteomes" id="UP000215563">
    <property type="component" value="Unassembled WGS sequence"/>
</dbReference>
<dbReference type="GO" id="GO:0016491">
    <property type="term" value="F:oxidoreductase activity"/>
    <property type="evidence" value="ECO:0007669"/>
    <property type="project" value="UniProtKB-KW"/>
</dbReference>
<dbReference type="PROSITE" id="PS51471">
    <property type="entry name" value="FE2OG_OXY"/>
    <property type="match status" value="1"/>
</dbReference>
<evidence type="ECO:0000259" key="3">
    <source>
        <dbReference type="PROSITE" id="PS51471"/>
    </source>
</evidence>
<evidence type="ECO:0000256" key="1">
    <source>
        <dbReference type="RuleBase" id="RU003682"/>
    </source>
</evidence>
<dbReference type="EMBL" id="NMQU01000138">
    <property type="protein sequence ID" value="OXM43847.1"/>
    <property type="molecule type" value="Genomic_DNA"/>
</dbReference>
<dbReference type="OrthoDB" id="9781972at2"/>
<feature type="domain" description="Fe2OG dioxygenase" evidence="3">
    <location>
        <begin position="133"/>
        <end position="246"/>
    </location>
</feature>
<comment type="similarity">
    <text evidence="1">Belongs to the iron/ascorbate-dependent oxidoreductase family.</text>
</comment>
<comment type="caution">
    <text evidence="4">The sequence shown here is derived from an EMBL/GenBank/DDBJ whole genome shotgun (WGS) entry which is preliminary data.</text>
</comment>
<evidence type="ECO:0000313" key="5">
    <source>
        <dbReference type="Proteomes" id="UP000215563"/>
    </source>
</evidence>
<keyword evidence="1" id="KW-0408">Iron</keyword>
<dbReference type="Gene3D" id="2.60.120.620">
    <property type="entry name" value="q2cbj1_9rhob like domain"/>
    <property type="match status" value="1"/>
</dbReference>
<keyword evidence="1" id="KW-0560">Oxidoreductase</keyword>
<dbReference type="AlphaFoldDB" id="A0A229RB19"/>
<keyword evidence="1" id="KW-0479">Metal-binding</keyword>
<gene>
    <name evidence="4" type="ORF">CFP75_36625</name>
</gene>
<dbReference type="Pfam" id="PF09859">
    <property type="entry name" value="Oxygenase-NA"/>
    <property type="match status" value="1"/>
</dbReference>
<evidence type="ECO:0000256" key="2">
    <source>
        <dbReference type="SAM" id="MobiDB-lite"/>
    </source>
</evidence>
<keyword evidence="5" id="KW-1185">Reference proteome</keyword>
<accession>A0A229RB19</accession>
<dbReference type="GO" id="GO:0046872">
    <property type="term" value="F:metal ion binding"/>
    <property type="evidence" value="ECO:0007669"/>
    <property type="project" value="UniProtKB-KW"/>
</dbReference>
<dbReference type="InterPro" id="IPR005123">
    <property type="entry name" value="Oxoglu/Fe-dep_dioxygenase_dom"/>
</dbReference>
<feature type="region of interest" description="Disordered" evidence="2">
    <location>
        <begin position="1"/>
        <end position="23"/>
    </location>
</feature>
<name>A0A229RB19_AMYAL</name>
<sequence>MAQHTLDLFAQSSAPEPDAPAGTSWTAVRDALDTDGVALTDPLLSAEECAEALSWWDEPARFRSTVVMQRHGFGRGTYRYLADPLPGLVQRLRERLYPPLAGIANDWAPLLKERRFPLAHRDLATECAEAGQYKPTPLLLRYGPGDHATLHQDLYGDIVFPLQAAIMLNQPDRDFTGGESVFVEQRPRSQSRVLVLRPQRGHGLVFPVRHRPVLGAHGYRRHAMRHGTGTVHTGTRTVLGIIFHNAR</sequence>
<reference evidence="4 5" key="1">
    <citation type="submission" date="2017-07" db="EMBL/GenBank/DDBJ databases">
        <title>Amycolatopsis alba DSM 44262 Genome sequencing and assembly.</title>
        <authorList>
            <person name="Kaur N."/>
            <person name="Mayilraj S."/>
        </authorList>
    </citation>
    <scope>NUCLEOTIDE SEQUENCE [LARGE SCALE GENOMIC DNA]</scope>
    <source>
        <strain evidence="4 5">DSM 44262</strain>
    </source>
</reference>
<protein>
    <submittedName>
        <fullName evidence="4">Proline hydroxylase</fullName>
    </submittedName>
</protein>
<dbReference type="RefSeq" id="WP_020637834.1">
    <property type="nucleotide sequence ID" value="NZ_KB913032.1"/>
</dbReference>
<organism evidence="4 5">
    <name type="scientific">Amycolatopsis alba DSM 44262</name>
    <dbReference type="NCBI Taxonomy" id="1125972"/>
    <lineage>
        <taxon>Bacteria</taxon>
        <taxon>Bacillati</taxon>
        <taxon>Actinomycetota</taxon>
        <taxon>Actinomycetes</taxon>
        <taxon>Pseudonocardiales</taxon>
        <taxon>Pseudonocardiaceae</taxon>
        <taxon>Amycolatopsis</taxon>
    </lineage>
</organism>